<dbReference type="EMBL" id="BGZK01000212">
    <property type="protein sequence ID" value="GBP28870.1"/>
    <property type="molecule type" value="Genomic_DNA"/>
</dbReference>
<evidence type="ECO:0000313" key="2">
    <source>
        <dbReference type="EMBL" id="GBP28870.1"/>
    </source>
</evidence>
<proteinExistence type="predicted"/>
<reference evidence="2 3" key="1">
    <citation type="journal article" date="2019" name="Commun. Biol.">
        <title>The bagworm genome reveals a unique fibroin gene that provides high tensile strength.</title>
        <authorList>
            <person name="Kono N."/>
            <person name="Nakamura H."/>
            <person name="Ohtoshi R."/>
            <person name="Tomita M."/>
            <person name="Numata K."/>
            <person name="Arakawa K."/>
        </authorList>
    </citation>
    <scope>NUCLEOTIDE SEQUENCE [LARGE SCALE GENOMIC DNA]</scope>
</reference>
<evidence type="ECO:0000256" key="1">
    <source>
        <dbReference type="SAM" id="MobiDB-lite"/>
    </source>
</evidence>
<gene>
    <name evidence="2" type="ORF">EVAR_24546_1</name>
</gene>
<feature type="region of interest" description="Disordered" evidence="1">
    <location>
        <begin position="68"/>
        <end position="91"/>
    </location>
</feature>
<name>A0A4C1URM9_EUMVA</name>
<organism evidence="2 3">
    <name type="scientific">Eumeta variegata</name>
    <name type="common">Bagworm moth</name>
    <name type="synonym">Eumeta japonica</name>
    <dbReference type="NCBI Taxonomy" id="151549"/>
    <lineage>
        <taxon>Eukaryota</taxon>
        <taxon>Metazoa</taxon>
        <taxon>Ecdysozoa</taxon>
        <taxon>Arthropoda</taxon>
        <taxon>Hexapoda</taxon>
        <taxon>Insecta</taxon>
        <taxon>Pterygota</taxon>
        <taxon>Neoptera</taxon>
        <taxon>Endopterygota</taxon>
        <taxon>Lepidoptera</taxon>
        <taxon>Glossata</taxon>
        <taxon>Ditrysia</taxon>
        <taxon>Tineoidea</taxon>
        <taxon>Psychidae</taxon>
        <taxon>Oiketicinae</taxon>
        <taxon>Eumeta</taxon>
    </lineage>
</organism>
<sequence length="186" mass="20618">MGQKYLIDDRRRAQPALPLAAFFRSQYFPALGRVTFPPHHALDINSPKFTIQYTKCVISIQNFDRSSKCTRPKYPEASSRGSRHSVSELAPARASDESAETVCRQLIEEDQNIIYEEIRDPNLGFDMNELTSDQQLIELEFLLFIIVGVACGADVTVCGAPLVSSRACCVLRATAAAASETDKSSR</sequence>
<protein>
    <submittedName>
        <fullName evidence="2">Uncharacterized protein</fullName>
    </submittedName>
</protein>
<comment type="caution">
    <text evidence="2">The sequence shown here is derived from an EMBL/GenBank/DDBJ whole genome shotgun (WGS) entry which is preliminary data.</text>
</comment>
<accession>A0A4C1URM9</accession>
<dbReference type="AlphaFoldDB" id="A0A4C1URM9"/>
<evidence type="ECO:0000313" key="3">
    <source>
        <dbReference type="Proteomes" id="UP000299102"/>
    </source>
</evidence>
<dbReference type="Proteomes" id="UP000299102">
    <property type="component" value="Unassembled WGS sequence"/>
</dbReference>
<keyword evidence="3" id="KW-1185">Reference proteome</keyword>